<name>A0A644YA18_9ZZZZ</name>
<protein>
    <submittedName>
        <fullName evidence="1">Uncharacterized protein</fullName>
    </submittedName>
</protein>
<dbReference type="EMBL" id="VSSQ01003927">
    <property type="protein sequence ID" value="MPM22964.1"/>
    <property type="molecule type" value="Genomic_DNA"/>
</dbReference>
<organism evidence="1">
    <name type="scientific">bioreactor metagenome</name>
    <dbReference type="NCBI Taxonomy" id="1076179"/>
    <lineage>
        <taxon>unclassified sequences</taxon>
        <taxon>metagenomes</taxon>
        <taxon>ecological metagenomes</taxon>
    </lineage>
</organism>
<reference evidence="1" key="1">
    <citation type="submission" date="2019-08" db="EMBL/GenBank/DDBJ databases">
        <authorList>
            <person name="Kucharzyk K."/>
            <person name="Murdoch R.W."/>
            <person name="Higgins S."/>
            <person name="Loffler F."/>
        </authorList>
    </citation>
    <scope>NUCLEOTIDE SEQUENCE</scope>
</reference>
<gene>
    <name evidence="1" type="ORF">SDC9_69425</name>
</gene>
<comment type="caution">
    <text evidence="1">The sequence shown here is derived from an EMBL/GenBank/DDBJ whole genome shotgun (WGS) entry which is preliminary data.</text>
</comment>
<dbReference type="AlphaFoldDB" id="A0A644YA18"/>
<accession>A0A644YA18</accession>
<proteinExistence type="predicted"/>
<sequence>MRQLKSGFNQEYHQFDDGLQLLLKFGKGVDENKILLVSQVNNQHSDITFDFQSLLIFNKQQCILCRISHSKKSNFLVNRV</sequence>
<evidence type="ECO:0000313" key="1">
    <source>
        <dbReference type="EMBL" id="MPM22964.1"/>
    </source>
</evidence>